<keyword evidence="1" id="KW-0472">Membrane</keyword>
<dbReference type="InterPro" id="IPR012902">
    <property type="entry name" value="N_methyl_site"/>
</dbReference>
<dbReference type="Proteomes" id="UP000177328">
    <property type="component" value="Unassembled WGS sequence"/>
</dbReference>
<dbReference type="AlphaFoldDB" id="A0A1F5KFK6"/>
<dbReference type="PROSITE" id="PS00409">
    <property type="entry name" value="PROKAR_NTER_METHYL"/>
    <property type="match status" value="1"/>
</dbReference>
<reference evidence="2 3" key="1">
    <citation type="journal article" date="2016" name="Nat. Commun.">
        <title>Thousands of microbial genomes shed light on interconnected biogeochemical processes in an aquifer system.</title>
        <authorList>
            <person name="Anantharaman K."/>
            <person name="Brown C.T."/>
            <person name="Hug L.A."/>
            <person name="Sharon I."/>
            <person name="Castelle C.J."/>
            <person name="Probst A.J."/>
            <person name="Thomas B.C."/>
            <person name="Singh A."/>
            <person name="Wilkins M.J."/>
            <person name="Karaoz U."/>
            <person name="Brodie E.L."/>
            <person name="Williams K.H."/>
            <person name="Hubbard S.S."/>
            <person name="Banfield J.F."/>
        </authorList>
    </citation>
    <scope>NUCLEOTIDE SEQUENCE [LARGE SCALE GENOMIC DNA]</scope>
</reference>
<protein>
    <recommendedName>
        <fullName evidence="4">Type II secretion system protein GspI C-terminal domain-containing protein</fullName>
    </recommendedName>
</protein>
<gene>
    <name evidence="2" type="ORF">A3D25_03245</name>
</gene>
<keyword evidence="1" id="KW-0812">Transmembrane</keyword>
<feature type="transmembrane region" description="Helical" evidence="1">
    <location>
        <begin position="15"/>
        <end position="35"/>
    </location>
</feature>
<evidence type="ECO:0000256" key="1">
    <source>
        <dbReference type="SAM" id="Phobius"/>
    </source>
</evidence>
<name>A0A1F5KFK6_9BACT</name>
<evidence type="ECO:0008006" key="4">
    <source>
        <dbReference type="Google" id="ProtNLM"/>
    </source>
</evidence>
<keyword evidence="1" id="KW-1133">Transmembrane helix</keyword>
<accession>A0A1F5KFK6</accession>
<dbReference type="EMBL" id="MFDD01000015">
    <property type="protein sequence ID" value="OGE39717.1"/>
    <property type="molecule type" value="Genomic_DNA"/>
</dbReference>
<organism evidence="2 3">
    <name type="scientific">Candidatus Daviesbacteria bacterium RIFCSPHIGHO2_02_FULL_43_12</name>
    <dbReference type="NCBI Taxonomy" id="1797776"/>
    <lineage>
        <taxon>Bacteria</taxon>
        <taxon>Candidatus Daviesiibacteriota</taxon>
    </lineage>
</organism>
<evidence type="ECO:0000313" key="3">
    <source>
        <dbReference type="Proteomes" id="UP000177328"/>
    </source>
</evidence>
<sequence>MTLQNKKTYLKNNRGLSLIEIVLVIMLVGFLGLLLNNLPSSLRLISISNQTSIAKEILLKKIEDLRTTPFANLANGATSFTDPKLVNLSAGEASLVIQDCPISICTLGEVVKQVDLTVTWKDSTSHIRSTALTTLITNGGL</sequence>
<proteinExistence type="predicted"/>
<evidence type="ECO:0000313" key="2">
    <source>
        <dbReference type="EMBL" id="OGE39717.1"/>
    </source>
</evidence>
<comment type="caution">
    <text evidence="2">The sequence shown here is derived from an EMBL/GenBank/DDBJ whole genome shotgun (WGS) entry which is preliminary data.</text>
</comment>